<protein>
    <submittedName>
        <fullName evidence="9">ANP1 protein</fullName>
    </submittedName>
</protein>
<accession>A0AAQ3M3U4</accession>
<evidence type="ECO:0000256" key="5">
    <source>
        <dbReference type="ARBA" id="ARBA00023034"/>
    </source>
</evidence>
<evidence type="ECO:0000256" key="6">
    <source>
        <dbReference type="ARBA" id="ARBA00023136"/>
    </source>
</evidence>
<keyword evidence="6 8" id="KW-0472">Membrane</keyword>
<sequence>MLLPKGEVNWKTARSRLPPTRAIWRIVTNTRFLLAAAAIGLVWLIWGGLSGTAGEMQRFYCFGPSKSPMEMSPNEQAQWAAHLQTPVLFNHHAPLEVNASTIRSVNLNNVTSSVDAAKKEERVLILTPLRNAAAFIPQHFDLLSKLTYPHRLIDLAFLVSDSEDDTLGHLSMELDRIQSRRDNIPFRSVLIVQKDFGITTGQGVEERHGWEAQGPRRMSMGRARNYLLSAALTEEHSWVFWRDVDIKDSPATIIEDFAAHNRDIITPNIWFHRYNEEGRDIEGRFDYNAWTETDASRKKTANLDRNFVIAEGYQEFETFREHMCLKGDWRSDKDVEMPLDGIGGVAIFVKADVHRSGINFPCYPFENQAETEGFAKMAKRAGYEVIGLPNYIVWHIDTEEKPGRDGGKAQN</sequence>
<keyword evidence="4 8" id="KW-1133">Transmembrane helix</keyword>
<dbReference type="SUPFAM" id="SSF53448">
    <property type="entry name" value="Nucleotide-diphospho-sugar transferases"/>
    <property type="match status" value="1"/>
</dbReference>
<dbReference type="GO" id="GO:0000136">
    <property type="term" value="C:mannan polymerase complex"/>
    <property type="evidence" value="ECO:0007669"/>
    <property type="project" value="TreeGrafter"/>
</dbReference>
<dbReference type="PANTHER" id="PTHR43083:SF4">
    <property type="entry name" value="N-GLYCOSYL-TRANSFERASE (AFU_ORTHOLOGUE AFUA_4G06870)"/>
    <property type="match status" value="1"/>
</dbReference>
<proteinExistence type="inferred from homology"/>
<evidence type="ECO:0000256" key="2">
    <source>
        <dbReference type="ARBA" id="ARBA00022692"/>
    </source>
</evidence>
<dbReference type="GO" id="GO:0000032">
    <property type="term" value="P:cell wall mannoprotein biosynthetic process"/>
    <property type="evidence" value="ECO:0007669"/>
    <property type="project" value="TreeGrafter"/>
</dbReference>
<dbReference type="InterPro" id="IPR052086">
    <property type="entry name" value="Mannan_Polymerase_Subunit"/>
</dbReference>
<dbReference type="Gene3D" id="3.90.550.10">
    <property type="entry name" value="Spore Coat Polysaccharide Biosynthesis Protein SpsA, Chain A"/>
    <property type="match status" value="1"/>
</dbReference>
<dbReference type="GO" id="GO:0006487">
    <property type="term" value="P:protein N-linked glycosylation"/>
    <property type="evidence" value="ECO:0007669"/>
    <property type="project" value="TreeGrafter"/>
</dbReference>
<dbReference type="PANTHER" id="PTHR43083">
    <property type="entry name" value="MANNAN POLYMERASE II"/>
    <property type="match status" value="1"/>
</dbReference>
<dbReference type="Pfam" id="PF03452">
    <property type="entry name" value="Anp1"/>
    <property type="match status" value="1"/>
</dbReference>
<keyword evidence="5" id="KW-0333">Golgi apparatus</keyword>
<evidence type="ECO:0000256" key="7">
    <source>
        <dbReference type="ARBA" id="ARBA00037964"/>
    </source>
</evidence>
<evidence type="ECO:0000313" key="9">
    <source>
        <dbReference type="EMBL" id="WPH01084.1"/>
    </source>
</evidence>
<comment type="subcellular location">
    <subcellularLocation>
        <location evidence="1">Golgi apparatus membrane</location>
        <topology evidence="1">Single-pass type II membrane protein</topology>
    </subcellularLocation>
</comment>
<gene>
    <name evidence="9" type="ORF">R9X50_00391900</name>
</gene>
<keyword evidence="10" id="KW-1185">Reference proteome</keyword>
<dbReference type="FunFam" id="3.90.550.10:FF:000017">
    <property type="entry name" value="Mannan polymerase II complex ANP1 subunit"/>
    <property type="match status" value="1"/>
</dbReference>
<organism evidence="9 10">
    <name type="scientific">Acrodontium crateriforme</name>
    <dbReference type="NCBI Taxonomy" id="150365"/>
    <lineage>
        <taxon>Eukaryota</taxon>
        <taxon>Fungi</taxon>
        <taxon>Dikarya</taxon>
        <taxon>Ascomycota</taxon>
        <taxon>Pezizomycotina</taxon>
        <taxon>Dothideomycetes</taxon>
        <taxon>Dothideomycetidae</taxon>
        <taxon>Mycosphaerellales</taxon>
        <taxon>Teratosphaeriaceae</taxon>
        <taxon>Acrodontium</taxon>
    </lineage>
</organism>
<dbReference type="InterPro" id="IPR029044">
    <property type="entry name" value="Nucleotide-diphossugar_trans"/>
</dbReference>
<keyword evidence="2 8" id="KW-0812">Transmembrane</keyword>
<evidence type="ECO:0000256" key="8">
    <source>
        <dbReference type="SAM" id="Phobius"/>
    </source>
</evidence>
<dbReference type="Proteomes" id="UP001303373">
    <property type="component" value="Chromosome 5"/>
</dbReference>
<evidence type="ECO:0000256" key="1">
    <source>
        <dbReference type="ARBA" id="ARBA00004323"/>
    </source>
</evidence>
<dbReference type="GO" id="GO:0000009">
    <property type="term" value="F:alpha-1,6-mannosyltransferase activity"/>
    <property type="evidence" value="ECO:0007669"/>
    <property type="project" value="TreeGrafter"/>
</dbReference>
<comment type="similarity">
    <text evidence="7">Belongs to the ANP1/MMN9/VAN1 family.</text>
</comment>
<reference evidence="9 10" key="1">
    <citation type="submission" date="2023-11" db="EMBL/GenBank/DDBJ databases">
        <title>An acidophilic fungus is an integral part of prey digestion in a carnivorous sundew plant.</title>
        <authorList>
            <person name="Tsai I.J."/>
        </authorList>
    </citation>
    <scope>NUCLEOTIDE SEQUENCE [LARGE SCALE GENOMIC DNA]</scope>
    <source>
        <strain evidence="9">169a</strain>
    </source>
</reference>
<name>A0AAQ3M3U4_9PEZI</name>
<feature type="transmembrane region" description="Helical" evidence="8">
    <location>
        <begin position="32"/>
        <end position="49"/>
    </location>
</feature>
<evidence type="ECO:0000313" key="10">
    <source>
        <dbReference type="Proteomes" id="UP001303373"/>
    </source>
</evidence>
<evidence type="ECO:0000256" key="4">
    <source>
        <dbReference type="ARBA" id="ARBA00022989"/>
    </source>
</evidence>
<dbReference type="EMBL" id="CP138584">
    <property type="protein sequence ID" value="WPH01084.1"/>
    <property type="molecule type" value="Genomic_DNA"/>
</dbReference>
<keyword evidence="3" id="KW-0735">Signal-anchor</keyword>
<evidence type="ECO:0000256" key="3">
    <source>
        <dbReference type="ARBA" id="ARBA00022968"/>
    </source>
</evidence>
<dbReference type="AlphaFoldDB" id="A0AAQ3M3U4"/>